<dbReference type="SMART" id="SM00244">
    <property type="entry name" value="PHB"/>
    <property type="match status" value="1"/>
</dbReference>
<feature type="transmembrane region" description="Helical" evidence="6">
    <location>
        <begin position="6"/>
        <end position="25"/>
    </location>
</feature>
<feature type="compositionally biased region" description="Basic and acidic residues" evidence="5">
    <location>
        <begin position="485"/>
        <end position="501"/>
    </location>
</feature>
<dbReference type="InterPro" id="IPR031905">
    <property type="entry name" value="Flotillin_C"/>
</dbReference>
<evidence type="ECO:0000313" key="9">
    <source>
        <dbReference type="Proteomes" id="UP000004198"/>
    </source>
</evidence>
<dbReference type="CDD" id="cd03399">
    <property type="entry name" value="SPFH_flotillin"/>
    <property type="match status" value="1"/>
</dbReference>
<evidence type="ECO:0000256" key="5">
    <source>
        <dbReference type="SAM" id="MobiDB-lite"/>
    </source>
</evidence>
<dbReference type="PANTHER" id="PTHR13806:SF46">
    <property type="entry name" value="FLOTILLIN-1-RELATED"/>
    <property type="match status" value="1"/>
</dbReference>
<dbReference type="Proteomes" id="UP000004198">
    <property type="component" value="Unassembled WGS sequence"/>
</dbReference>
<dbReference type="STRING" id="536227.Ccar_14320"/>
<evidence type="ECO:0000256" key="4">
    <source>
        <dbReference type="SAM" id="Coils"/>
    </source>
</evidence>
<dbReference type="GO" id="GO:0002020">
    <property type="term" value="F:protease binding"/>
    <property type="evidence" value="ECO:0007669"/>
    <property type="project" value="TreeGrafter"/>
</dbReference>
<dbReference type="eggNOG" id="COG2268">
    <property type="taxonomic scope" value="Bacteria"/>
</dbReference>
<dbReference type="GO" id="GO:0005886">
    <property type="term" value="C:plasma membrane"/>
    <property type="evidence" value="ECO:0007669"/>
    <property type="project" value="TreeGrafter"/>
</dbReference>
<dbReference type="Pfam" id="PF01145">
    <property type="entry name" value="Band_7"/>
    <property type="match status" value="1"/>
</dbReference>
<dbReference type="KEGG" id="cck:Ccar_14320"/>
<proteinExistence type="inferred from homology"/>
<evidence type="ECO:0000256" key="6">
    <source>
        <dbReference type="SAM" id="Phobius"/>
    </source>
</evidence>
<keyword evidence="6" id="KW-1133">Transmembrane helix</keyword>
<dbReference type="InterPro" id="IPR036013">
    <property type="entry name" value="Band_7/SPFH_dom_sf"/>
</dbReference>
<comment type="subcellular location">
    <subcellularLocation>
        <location evidence="1">Membrane</location>
    </subcellularLocation>
</comment>
<feature type="coiled-coil region" evidence="4">
    <location>
        <begin position="266"/>
        <end position="327"/>
    </location>
</feature>
<dbReference type="PATRIC" id="fig|536227.13.peg.3001"/>
<feature type="region of interest" description="Disordered" evidence="5">
    <location>
        <begin position="479"/>
        <end position="501"/>
    </location>
</feature>
<dbReference type="PANTHER" id="PTHR13806">
    <property type="entry name" value="FLOTILLIN-RELATED"/>
    <property type="match status" value="1"/>
</dbReference>
<sequence>MSTIFIPAIIVGVILLLIIGIFSMWKRVPQDKAIIVTGLKKRVITGGGGFVVPLLERTDKISLENMQIDVRIEGALTGQGVGITADGVAVVKVKSDTDSILSAAEQFNTSNGLQHTLDVIEHTTKNVMEGKLREIVSKMTIEEIYRDREKFASHVQEVAAIDLAQMGLELKVLTIKDISDKNGYLEALGKPRIAAVKRDAQIAEAEAAKETKIKTAEAVRLGEAAKLLSETQIAESTKDKELKVQDYRKEQERAKAISDLAYEIEANKAKREVTETEVQVEITKKEKEKELADASLQVEITRKQREIELAEKEAMRKERELEATVKKQAEADKYMSVQTADAVKYKEIADAEARARAIELEGKAKSEALRLQGMAEVDIIREKGKAEAEAMMKKAEAYKQYNDAAMAQMIIEKLPEIAKAVSEPLSKTEKIVIVDNGSGEGKGTGAAKVTGYVSDIMSQLPETVEALTGVNIMDFLSKAVSNSNENKKENDKEADGEEKAN</sequence>
<organism evidence="8 9">
    <name type="scientific">Clostridium carboxidivorans P7</name>
    <dbReference type="NCBI Taxonomy" id="536227"/>
    <lineage>
        <taxon>Bacteria</taxon>
        <taxon>Bacillati</taxon>
        <taxon>Bacillota</taxon>
        <taxon>Clostridia</taxon>
        <taxon>Eubacteriales</taxon>
        <taxon>Clostridiaceae</taxon>
        <taxon>Clostridium</taxon>
    </lineage>
</organism>
<accession>C6PXW3</accession>
<keyword evidence="3 6" id="KW-0472">Membrane</keyword>
<feature type="domain" description="Band 7" evidence="7">
    <location>
        <begin position="23"/>
        <end position="192"/>
    </location>
</feature>
<dbReference type="GO" id="GO:0072659">
    <property type="term" value="P:protein localization to plasma membrane"/>
    <property type="evidence" value="ECO:0007669"/>
    <property type="project" value="TreeGrafter"/>
</dbReference>
<dbReference type="Pfam" id="PF15975">
    <property type="entry name" value="Flot"/>
    <property type="match status" value="1"/>
</dbReference>
<comment type="similarity">
    <text evidence="2">Belongs to the band 7/mec-2 family. Flotillin subfamily.</text>
</comment>
<evidence type="ECO:0000256" key="3">
    <source>
        <dbReference type="ARBA" id="ARBA00023136"/>
    </source>
</evidence>
<keyword evidence="9" id="KW-1185">Reference proteome</keyword>
<keyword evidence="6" id="KW-0812">Transmembrane</keyword>
<evidence type="ECO:0000256" key="2">
    <source>
        <dbReference type="ARBA" id="ARBA00007161"/>
    </source>
</evidence>
<dbReference type="InterPro" id="IPR027705">
    <property type="entry name" value="Flotillin_fam"/>
</dbReference>
<dbReference type="EMBL" id="ACVI01000071">
    <property type="protein sequence ID" value="EET85901.1"/>
    <property type="molecule type" value="Genomic_DNA"/>
</dbReference>
<dbReference type="RefSeq" id="WP_007062515.1">
    <property type="nucleotide sequence ID" value="NZ_ACVI01000071.1"/>
</dbReference>
<keyword evidence="4" id="KW-0175">Coiled coil</keyword>
<dbReference type="SUPFAM" id="SSF117892">
    <property type="entry name" value="Band 7/SPFH domain"/>
    <property type="match status" value="1"/>
</dbReference>
<evidence type="ECO:0000256" key="1">
    <source>
        <dbReference type="ARBA" id="ARBA00004370"/>
    </source>
</evidence>
<evidence type="ECO:0000313" key="8">
    <source>
        <dbReference type="EMBL" id="EET85901.1"/>
    </source>
</evidence>
<protein>
    <submittedName>
        <fullName evidence="8">Band 7 protein</fullName>
    </submittedName>
</protein>
<name>C6PXW3_9CLOT</name>
<dbReference type="AlphaFoldDB" id="C6PXW3"/>
<dbReference type="Gene3D" id="3.30.479.30">
    <property type="entry name" value="Band 7 domain"/>
    <property type="match status" value="1"/>
</dbReference>
<reference evidence="8 9" key="1">
    <citation type="submission" date="2009-06" db="EMBL/GenBank/DDBJ databases">
        <title>The draft genome of Clostridium carboxidivorans P7.</title>
        <authorList>
            <consortium name="US DOE Joint Genome Institute (JGI-PGF)"/>
            <person name="Lucas S."/>
            <person name="Copeland A."/>
            <person name="Lapidus A."/>
            <person name="Glavina del Rio T."/>
            <person name="Tice H."/>
            <person name="Bruce D."/>
            <person name="Goodwin L."/>
            <person name="Pitluck S."/>
            <person name="Larimer F."/>
            <person name="Land M.L."/>
            <person name="Hauser L."/>
            <person name="Hemme C.L."/>
        </authorList>
    </citation>
    <scope>NUCLEOTIDE SEQUENCE [LARGE SCALE GENOMIC DNA]</scope>
    <source>
        <strain evidence="8 9">P7</strain>
    </source>
</reference>
<gene>
    <name evidence="8" type="ORF">CcarbDRAFT_3630</name>
</gene>
<evidence type="ECO:0000259" key="7">
    <source>
        <dbReference type="SMART" id="SM00244"/>
    </source>
</evidence>
<dbReference type="OrthoDB" id="9786220at2"/>
<dbReference type="InterPro" id="IPR001107">
    <property type="entry name" value="Band_7"/>
</dbReference>
<comment type="caution">
    <text evidence="8">The sequence shown here is derived from an EMBL/GenBank/DDBJ whole genome shotgun (WGS) entry which is preliminary data.</text>
</comment>